<proteinExistence type="predicted"/>
<evidence type="ECO:0000256" key="2">
    <source>
        <dbReference type="SAM" id="Phobius"/>
    </source>
</evidence>
<evidence type="ECO:0000313" key="4">
    <source>
        <dbReference type="Proteomes" id="UP000464178"/>
    </source>
</evidence>
<feature type="region of interest" description="Disordered" evidence="1">
    <location>
        <begin position="1"/>
        <end position="44"/>
    </location>
</feature>
<reference evidence="3 4" key="1">
    <citation type="submission" date="2019-05" db="EMBL/GenBank/DDBJ databases">
        <authorList>
            <consortium name="Science for Life Laboratories"/>
        </authorList>
    </citation>
    <scope>NUCLEOTIDE SEQUENCE [LARGE SCALE GENOMIC DNA]</scope>
    <source>
        <strain evidence="3">Soil9</strain>
    </source>
</reference>
<accession>A0A6P2DGK7</accession>
<keyword evidence="2" id="KW-0472">Membrane</keyword>
<feature type="transmembrane region" description="Helical" evidence="2">
    <location>
        <begin position="51"/>
        <end position="72"/>
    </location>
</feature>
<keyword evidence="2" id="KW-1133">Transmembrane helix</keyword>
<dbReference type="RefSeq" id="WP_162672433.1">
    <property type="nucleotide sequence ID" value="NZ_LR593886.1"/>
</dbReference>
<keyword evidence="2" id="KW-0812">Transmembrane</keyword>
<dbReference type="AlphaFoldDB" id="A0A6P2DGK7"/>
<feature type="compositionally biased region" description="Polar residues" evidence="1">
    <location>
        <begin position="35"/>
        <end position="44"/>
    </location>
</feature>
<dbReference type="KEGG" id="gms:SOIL9_78690"/>
<keyword evidence="4" id="KW-1185">Reference proteome</keyword>
<organism evidence="3 4">
    <name type="scientific">Gemmata massiliana</name>
    <dbReference type="NCBI Taxonomy" id="1210884"/>
    <lineage>
        <taxon>Bacteria</taxon>
        <taxon>Pseudomonadati</taxon>
        <taxon>Planctomycetota</taxon>
        <taxon>Planctomycetia</taxon>
        <taxon>Gemmatales</taxon>
        <taxon>Gemmataceae</taxon>
        <taxon>Gemmata</taxon>
    </lineage>
</organism>
<evidence type="ECO:0000313" key="3">
    <source>
        <dbReference type="EMBL" id="VTS01381.1"/>
    </source>
</evidence>
<dbReference type="EMBL" id="LR593886">
    <property type="protein sequence ID" value="VTS01381.1"/>
    <property type="molecule type" value="Genomic_DNA"/>
</dbReference>
<dbReference type="Proteomes" id="UP000464178">
    <property type="component" value="Chromosome"/>
</dbReference>
<feature type="transmembrane region" description="Helical" evidence="2">
    <location>
        <begin position="84"/>
        <end position="111"/>
    </location>
</feature>
<name>A0A6P2DGK7_9BACT</name>
<gene>
    <name evidence="3" type="ORF">SOIL9_78690</name>
</gene>
<protein>
    <submittedName>
        <fullName evidence="3">Uncharacterized protein</fullName>
    </submittedName>
</protein>
<sequence>MEDPPLFSKNIDDLLPPASPPRRAGNTWSPPPRPTSSLPQATEPQSPELKWWVSTLGGGVAILLIFFLRFFARGIGDGFAGTDWAEFGGITCLAFAGGCVLGLAFWCFDWLKWRLARSRS</sequence>
<evidence type="ECO:0000256" key="1">
    <source>
        <dbReference type="SAM" id="MobiDB-lite"/>
    </source>
</evidence>